<keyword evidence="1" id="KW-0472">Membrane</keyword>
<name>A0A084JE74_9CLOT</name>
<reference evidence="2 3" key="1">
    <citation type="submission" date="2014-07" db="EMBL/GenBank/DDBJ databases">
        <title>Draft genome of Clostridium sulfidigenes 113A isolated from sediments associated with methane hydrate from Krishna Godavari basin.</title>
        <authorList>
            <person name="Honkalas V.S."/>
            <person name="Dabir A.P."/>
            <person name="Arora P."/>
            <person name="Dhakephalkar P.K."/>
        </authorList>
    </citation>
    <scope>NUCLEOTIDE SEQUENCE [LARGE SCALE GENOMIC DNA]</scope>
    <source>
        <strain evidence="2 3">113A</strain>
    </source>
</reference>
<feature type="transmembrane region" description="Helical" evidence="1">
    <location>
        <begin position="6"/>
        <end position="28"/>
    </location>
</feature>
<evidence type="ECO:0000313" key="3">
    <source>
        <dbReference type="Proteomes" id="UP000028542"/>
    </source>
</evidence>
<keyword evidence="1" id="KW-0812">Transmembrane</keyword>
<accession>A0A084JE74</accession>
<keyword evidence="1" id="KW-1133">Transmembrane helix</keyword>
<sequence length="163" mass="19833">MNKKKIIWGIVIFIFFAIIVWIDIPYIFPKNNLISKNNYDYTYKQVSAYDYTYRQEDEIDSDLIDYSTWIDNTENGKVDKLVSIIDELSYKKARRPKDWSKFSLNFMASYDEDEYTTYTKDVFSITFYDDNVIGFREQDQHKEKYYKIQDKDFDIRKVIEELK</sequence>
<evidence type="ECO:0000313" key="2">
    <source>
        <dbReference type="EMBL" id="KEZ87258.1"/>
    </source>
</evidence>
<keyword evidence="3" id="KW-1185">Reference proteome</keyword>
<dbReference type="STRING" id="318464.IO99_06695"/>
<dbReference type="RefSeq" id="WP_035131505.1">
    <property type="nucleotide sequence ID" value="NZ_JPMD01000014.1"/>
</dbReference>
<evidence type="ECO:0000256" key="1">
    <source>
        <dbReference type="SAM" id="Phobius"/>
    </source>
</evidence>
<dbReference type="Proteomes" id="UP000028542">
    <property type="component" value="Unassembled WGS sequence"/>
</dbReference>
<proteinExistence type="predicted"/>
<organism evidence="2 3">
    <name type="scientific">Clostridium sulfidigenes</name>
    <dbReference type="NCBI Taxonomy" id="318464"/>
    <lineage>
        <taxon>Bacteria</taxon>
        <taxon>Bacillati</taxon>
        <taxon>Bacillota</taxon>
        <taxon>Clostridia</taxon>
        <taxon>Eubacteriales</taxon>
        <taxon>Clostridiaceae</taxon>
        <taxon>Clostridium</taxon>
    </lineage>
</organism>
<protein>
    <submittedName>
        <fullName evidence="2">Uncharacterized protein</fullName>
    </submittedName>
</protein>
<dbReference type="eggNOG" id="ENOG5032826">
    <property type="taxonomic scope" value="Bacteria"/>
</dbReference>
<gene>
    <name evidence="2" type="ORF">IO99_06695</name>
</gene>
<comment type="caution">
    <text evidence="2">The sequence shown here is derived from an EMBL/GenBank/DDBJ whole genome shotgun (WGS) entry which is preliminary data.</text>
</comment>
<dbReference type="AlphaFoldDB" id="A0A084JE74"/>
<dbReference type="EMBL" id="JPMD01000014">
    <property type="protein sequence ID" value="KEZ87258.1"/>
    <property type="molecule type" value="Genomic_DNA"/>
</dbReference>